<dbReference type="EMBL" id="JZRB01000030">
    <property type="protein sequence ID" value="KJV30934.1"/>
    <property type="molecule type" value="Genomic_DNA"/>
</dbReference>
<comment type="subcellular location">
    <subcellularLocation>
        <location evidence="1">Cell membrane</location>
        <topology evidence="1">Multi-pass membrane protein</topology>
    </subcellularLocation>
</comment>
<name>A0A0F3KLD9_9GAMM</name>
<accession>A0A0F3KLD9</accession>
<keyword evidence="7 8" id="KW-0472">Membrane</keyword>
<dbReference type="AlphaFoldDB" id="A0A0F3KLD9"/>
<feature type="transmembrane region" description="Helical" evidence="8">
    <location>
        <begin position="180"/>
        <end position="198"/>
    </location>
</feature>
<dbReference type="GO" id="GO:0016763">
    <property type="term" value="F:pentosyltransferase activity"/>
    <property type="evidence" value="ECO:0007669"/>
    <property type="project" value="TreeGrafter"/>
</dbReference>
<dbReference type="InterPro" id="IPR050297">
    <property type="entry name" value="LipidA_mod_glycosyltrf_83"/>
</dbReference>
<dbReference type="GO" id="GO:0005886">
    <property type="term" value="C:plasma membrane"/>
    <property type="evidence" value="ECO:0007669"/>
    <property type="project" value="UniProtKB-SubCell"/>
</dbReference>
<sequence>MRDPGTHLKATTSHWETMAIVLLAALALAIRLSYVHTTIVDHPLRGDVRQYFAYALNLANNHVFSLATPGQPPIPDSFRDPGYPIFLALVIAIFGSEQAFYLATLDIQAVMAAATVLIYVLLARRWMGIGAALFVGIGLTLWPHTITLPGYILSETLMGLLLALGLFFTDEAARRERYTWFAIAGFTLALAALTNSIFTPVTPLFALIAMWRNKPSRRLWTVFLVATLVPLIGWALRNHFLPEGQKSEDRVAINFVQGSWPQYHNAWKSSILNKDEASTSVMQQMEAEYSLFQEAPMRGMGAVASRIGASPVPYVMWYASKPVELWGWNIGIGDGDIYVFPVYNSPLSTPGVMKTATDIMFLIAPLILLLAVVGLVVIAIDWRSMPAALCLGALAALVLTVVCALLQSDARYAAPYRGVEWLLAGLSLHTIARWRARLARVAS</sequence>
<evidence type="ECO:0000256" key="2">
    <source>
        <dbReference type="ARBA" id="ARBA00022475"/>
    </source>
</evidence>
<evidence type="ECO:0000256" key="6">
    <source>
        <dbReference type="ARBA" id="ARBA00022989"/>
    </source>
</evidence>
<feature type="transmembrane region" description="Helical" evidence="8">
    <location>
        <begin position="386"/>
        <end position="406"/>
    </location>
</feature>
<evidence type="ECO:0000256" key="3">
    <source>
        <dbReference type="ARBA" id="ARBA00022676"/>
    </source>
</evidence>
<dbReference type="OrthoDB" id="5724033at2"/>
<keyword evidence="6 8" id="KW-1133">Transmembrane helix</keyword>
<feature type="transmembrane region" description="Helical" evidence="8">
    <location>
        <begin position="116"/>
        <end position="142"/>
    </location>
</feature>
<feature type="transmembrane region" description="Helical" evidence="8">
    <location>
        <begin position="359"/>
        <end position="380"/>
    </location>
</feature>
<keyword evidence="3" id="KW-0328">Glycosyltransferase</keyword>
<evidence type="ECO:0000256" key="1">
    <source>
        <dbReference type="ARBA" id="ARBA00004651"/>
    </source>
</evidence>
<evidence type="ECO:0000256" key="4">
    <source>
        <dbReference type="ARBA" id="ARBA00022679"/>
    </source>
</evidence>
<dbReference type="PANTHER" id="PTHR33908">
    <property type="entry name" value="MANNOSYLTRANSFERASE YKCB-RELATED"/>
    <property type="match status" value="1"/>
</dbReference>
<dbReference type="GO" id="GO:0009103">
    <property type="term" value="P:lipopolysaccharide biosynthetic process"/>
    <property type="evidence" value="ECO:0007669"/>
    <property type="project" value="UniProtKB-ARBA"/>
</dbReference>
<proteinExistence type="predicted"/>
<keyword evidence="10" id="KW-1185">Reference proteome</keyword>
<evidence type="ECO:0000256" key="5">
    <source>
        <dbReference type="ARBA" id="ARBA00022692"/>
    </source>
</evidence>
<feature type="transmembrane region" description="Helical" evidence="8">
    <location>
        <begin position="218"/>
        <end position="236"/>
    </location>
</feature>
<keyword evidence="5 8" id="KW-0812">Transmembrane</keyword>
<evidence type="ECO:0000313" key="10">
    <source>
        <dbReference type="Proteomes" id="UP000033651"/>
    </source>
</evidence>
<feature type="transmembrane region" description="Helical" evidence="8">
    <location>
        <begin position="148"/>
        <end position="168"/>
    </location>
</feature>
<evidence type="ECO:0000256" key="8">
    <source>
        <dbReference type="SAM" id="Phobius"/>
    </source>
</evidence>
<dbReference type="PATRIC" id="fig|345309.4.peg.2485"/>
<evidence type="ECO:0000256" key="7">
    <source>
        <dbReference type="ARBA" id="ARBA00023136"/>
    </source>
</evidence>
<comment type="caution">
    <text evidence="9">The sequence shown here is derived from an EMBL/GenBank/DDBJ whole genome shotgun (WGS) entry which is preliminary data.</text>
</comment>
<keyword evidence="4" id="KW-0808">Transferase</keyword>
<feature type="transmembrane region" description="Helical" evidence="8">
    <location>
        <begin position="83"/>
        <end position="104"/>
    </location>
</feature>
<dbReference type="Proteomes" id="UP000033651">
    <property type="component" value="Unassembled WGS sequence"/>
</dbReference>
<keyword evidence="2" id="KW-1003">Cell membrane</keyword>
<gene>
    <name evidence="9" type="ORF">VI08_14405</name>
</gene>
<organism evidence="9 10">
    <name type="scientific">Luteibacter yeojuensis</name>
    <dbReference type="NCBI Taxonomy" id="345309"/>
    <lineage>
        <taxon>Bacteria</taxon>
        <taxon>Pseudomonadati</taxon>
        <taxon>Pseudomonadota</taxon>
        <taxon>Gammaproteobacteria</taxon>
        <taxon>Lysobacterales</taxon>
        <taxon>Rhodanobacteraceae</taxon>
        <taxon>Luteibacter</taxon>
    </lineage>
</organism>
<reference evidence="9 10" key="1">
    <citation type="submission" date="2015-03" db="EMBL/GenBank/DDBJ databases">
        <title>Draft genome sequence of Luteibacter yeojuensis strain SU11.</title>
        <authorList>
            <person name="Sulaiman J."/>
            <person name="Priya K."/>
            <person name="Chan K.-G."/>
        </authorList>
    </citation>
    <scope>NUCLEOTIDE SEQUENCE [LARGE SCALE GENOMIC DNA]</scope>
    <source>
        <strain evidence="9 10">SU11</strain>
    </source>
</reference>
<protein>
    <submittedName>
        <fullName evidence="9">Uncharacterized protein</fullName>
    </submittedName>
</protein>
<evidence type="ECO:0000313" key="9">
    <source>
        <dbReference type="EMBL" id="KJV30934.1"/>
    </source>
</evidence>
<dbReference type="PANTHER" id="PTHR33908:SF11">
    <property type="entry name" value="MEMBRANE PROTEIN"/>
    <property type="match status" value="1"/>
</dbReference>